<accession>Q6XLW3</accession>
<dbReference type="KEGG" id="vg:41332338"/>
<proteinExistence type="predicted"/>
<dbReference type="GeneID" id="41332338"/>
<evidence type="ECO:0000256" key="1">
    <source>
        <dbReference type="SAM" id="MobiDB-lite"/>
    </source>
</evidence>
<sequence>MLTDAGGCQTMLRRATAVVVVYLLLRFAYMKRYIIITFVLTYKMFHIPSVSSDDGLTTDYSPPSPVPSDDGLTTDYSPPSPVPSDDGLTTDSRLKPTCSADVDVFRQRKQSFVDCPYVLKESSDGRCCEYNLPEGNAPEFLRSMLTMYKFRSVVTNEAYTYLDNVNTWVYEHGHNTLKPTFEVKFNFSAPSDDMDILLQAYNDLLPSCRVRLIFNTMDGLNEWYEEQNKASDARLRLDKCEGVIIIVRSNEHSMVYVPFLDYVFGLESLRFVSMDTPVGVVSYTDLETIIGKIPDGKEIEFNLSLRNVDELSKSILNQNFGLGHDKYPLKHENGVESGRYYMAQQDKFVALLLYEDSSVLFSVMDRENFNTILYGGKDVPTEPLDPILSVNMNMFFVRNLFAIYKNKTMDLPPESRVIRNMYEFIEANDTGTGIISEGLGKTVTLSVPALSTSEEIIRTMYNTLLPTSNVVILSVKKSSFLKFLEHLTSSVDLEKCPKLFIDLQGKIDSKILTSEDFSNVKNHVLSSLFYNPLLMEMTIIFSRVEMSSAELKFFIDIVPDDLPGFEFILKLNKLTGIEEIVSNFGAGFEVEQEAVGRVYETDNKRVHLRIENTDSLELRVNVGNGHHCFT</sequence>
<dbReference type="EMBL" id="AY225136">
    <property type="protein sequence ID" value="AAR26948.1"/>
    <property type="molecule type" value="Genomic_DNA"/>
</dbReference>
<reference evidence="2" key="2">
    <citation type="submission" date="2003-01" db="EMBL/GenBank/DDBJ databases">
        <title>Partial Nucleotide Sequence of the Feldmannia irregularis Virus FirrV-1 Genome: On the Evolution of Large Phaeoviral Genomes.</title>
        <authorList>
            <person name="Delaroque N."/>
            <person name="Knippers R."/>
            <person name="Mueller D.G."/>
            <person name="Boland W."/>
        </authorList>
    </citation>
    <scope>NUCLEOTIDE SEQUENCE</scope>
    <source>
        <strain evidence="2">FirrV-1</strain>
    </source>
</reference>
<evidence type="ECO:0000313" key="2">
    <source>
        <dbReference type="EMBL" id="AAR26948.1"/>
    </source>
</evidence>
<name>Q6XLW3_9PHYC</name>
<dbReference type="RefSeq" id="YP_009665742.1">
    <property type="nucleotide sequence ID" value="NC_043256.1"/>
</dbReference>
<organism evidence="2">
    <name type="scientific">Feldmannia irregularis virus a</name>
    <dbReference type="NCBI Taxonomy" id="231992"/>
    <lineage>
        <taxon>Viruses</taxon>
        <taxon>Varidnaviria</taxon>
        <taxon>Bamfordvirae</taxon>
        <taxon>Nucleocytoviricota</taxon>
        <taxon>Megaviricetes</taxon>
        <taxon>Algavirales</taxon>
        <taxon>Phycodnaviridae</taxon>
        <taxon>Phaeovirus</taxon>
        <taxon>Phaeovirus irregularis</taxon>
    </lineage>
</organism>
<reference evidence="2" key="1">
    <citation type="journal article" date="2003" name="J. Mol. Evol.">
        <title>Comparisons of two large phaeoviral genomes and evolutionary implications.</title>
        <authorList>
            <person name="Delaroque N."/>
            <person name="Boland W."/>
            <person name="Muller D.G."/>
            <person name="Knippers R."/>
        </authorList>
    </citation>
    <scope>NUCLEOTIDE SEQUENCE</scope>
    <source>
        <strain evidence="2">FirrV-1</strain>
    </source>
</reference>
<protein>
    <submittedName>
        <fullName evidence="2">FirrV-1-D6</fullName>
    </submittedName>
</protein>
<feature type="region of interest" description="Disordered" evidence="1">
    <location>
        <begin position="53"/>
        <end position="93"/>
    </location>
</feature>